<proteinExistence type="predicted"/>
<evidence type="ECO:0000313" key="2">
    <source>
        <dbReference type="EMBL" id="RAH79197.1"/>
    </source>
</evidence>
<gene>
    <name evidence="2" type="ORF">BO86DRAFT_436346</name>
</gene>
<sequence length="226" mass="25198">MPISMDVANAGVALEESLENLLEAYSKVTSQYMEADKAQGVSALQEQIQETVKLLRFGSRHLLGLSAELDTLLPRREDPSPPEADARPARQENLSPSPPEAGSRPFRRESPSPIEADARPSRRLNLSPDQCEELSRLVRELDRLFACEDAEDEAAEAAETAAAARAAIPPLRPHAERASSAPRRLRKPDHRRQARLERAYALLSHHYAEDEFWPRGTLLPSYGMMN</sequence>
<evidence type="ECO:0000313" key="3">
    <source>
        <dbReference type="Proteomes" id="UP000249497"/>
    </source>
</evidence>
<feature type="compositionally biased region" description="Basic and acidic residues" evidence="1">
    <location>
        <begin position="73"/>
        <end position="90"/>
    </location>
</feature>
<dbReference type="EMBL" id="KZ824817">
    <property type="protein sequence ID" value="RAH79197.1"/>
    <property type="molecule type" value="Genomic_DNA"/>
</dbReference>
<dbReference type="OrthoDB" id="10419955at2759"/>
<feature type="region of interest" description="Disordered" evidence="1">
    <location>
        <begin position="163"/>
        <end position="191"/>
    </location>
</feature>
<organism evidence="2 3">
    <name type="scientific">Aspergillus japonicus CBS 114.51</name>
    <dbReference type="NCBI Taxonomy" id="1448312"/>
    <lineage>
        <taxon>Eukaryota</taxon>
        <taxon>Fungi</taxon>
        <taxon>Dikarya</taxon>
        <taxon>Ascomycota</taxon>
        <taxon>Pezizomycotina</taxon>
        <taxon>Eurotiomycetes</taxon>
        <taxon>Eurotiomycetidae</taxon>
        <taxon>Eurotiales</taxon>
        <taxon>Aspergillaceae</taxon>
        <taxon>Aspergillus</taxon>
        <taxon>Aspergillus subgen. Circumdati</taxon>
    </lineage>
</organism>
<protein>
    <submittedName>
        <fullName evidence="2">Uncharacterized protein</fullName>
    </submittedName>
</protein>
<dbReference type="GeneID" id="37179702"/>
<dbReference type="Proteomes" id="UP000249497">
    <property type="component" value="Unassembled WGS sequence"/>
</dbReference>
<reference evidence="2 3" key="1">
    <citation type="submission" date="2018-02" db="EMBL/GenBank/DDBJ databases">
        <title>The genomes of Aspergillus section Nigri reveals drivers in fungal speciation.</title>
        <authorList>
            <consortium name="DOE Joint Genome Institute"/>
            <person name="Vesth T.C."/>
            <person name="Nybo J."/>
            <person name="Theobald S."/>
            <person name="Brandl J."/>
            <person name="Frisvad J.C."/>
            <person name="Nielsen K.F."/>
            <person name="Lyhne E.K."/>
            <person name="Kogle M.E."/>
            <person name="Kuo A."/>
            <person name="Riley R."/>
            <person name="Clum A."/>
            <person name="Nolan M."/>
            <person name="Lipzen A."/>
            <person name="Salamov A."/>
            <person name="Henrissat B."/>
            <person name="Wiebenga A."/>
            <person name="De vries R.P."/>
            <person name="Grigoriev I.V."/>
            <person name="Mortensen U.H."/>
            <person name="Andersen M.R."/>
            <person name="Baker S.E."/>
        </authorList>
    </citation>
    <scope>NUCLEOTIDE SEQUENCE [LARGE SCALE GENOMIC DNA]</scope>
    <source>
        <strain evidence="2 3">CBS 114.51</strain>
    </source>
</reference>
<name>A0A8T8WTM5_ASPJA</name>
<keyword evidence="3" id="KW-1185">Reference proteome</keyword>
<dbReference type="AlphaFoldDB" id="A0A8T8WTM5"/>
<evidence type="ECO:0000256" key="1">
    <source>
        <dbReference type="SAM" id="MobiDB-lite"/>
    </source>
</evidence>
<dbReference type="RefSeq" id="XP_025525091.1">
    <property type="nucleotide sequence ID" value="XM_025676009.1"/>
</dbReference>
<accession>A0A8T8WTM5</accession>
<feature type="compositionally biased region" description="Basic and acidic residues" evidence="1">
    <location>
        <begin position="106"/>
        <end position="120"/>
    </location>
</feature>
<feature type="region of interest" description="Disordered" evidence="1">
    <location>
        <begin position="73"/>
        <end position="127"/>
    </location>
</feature>